<dbReference type="Proteomes" id="UP000094526">
    <property type="component" value="Unassembled WGS sequence"/>
</dbReference>
<sequence length="817" mass="91223">MHIQDISQKFVPPLAKLLQFRPNEDPEALSLRMAQGTKSLPSSLRSSRLENFLLPARGHLCSLHKCLHYDVVRSVLRHVQLEVGIRLNNVISHSEMLAPELYSRIKRLRELHALWLDPREYRKTFMASSRDLKWKYQTDGCEACMLSKITSDLQILLDLRWAFRSRATRAFVAKYGNPRLQQWVHVWIATLAGFVEETTGTTIDLDAVILHNDEEAILMKKTRAEIAALRQYTHQYQKSGPANGAYMTQVPYDWSYPIHSAPHQPSPQELPAAQDATGVQAEEFIGDTIESHLEGMDPYEALTSTPYLPRTTYSPPTKQPTESVLTMSTVSADRSSKGRSPYQQRVSERESEVSIRVYLDERLQVVTGDEVDAAHEVAQALQQEYVHPRSTWEKSTPQEPALTSSTLLPRPNATQGPTRPSSVVSTDTWERSTNSSGDSWESEQFVMADCGSSVYSSPPKTPGRNDDKSPSQSWRNPSSVAGERSTSRQRRLVKAQNLDPAQTYTKLLHSSPFSESNATLRQPTQRQQQQQRSRPVQVRCPTKESRSRPASASELFLSLYSEVSRHPASSTLTATNLHNSSVTPSRLVDPGADAHRVPFESRRGQSERSRPAPVAASTPSKPDTPTTPRAPPATQRPKSDSTEQFLKLYDEVVSSYMPSSGQVVGQQPSSTLPQSTSTSVSTVTKNRLTPERLSPRTRPTENFETVDRIVRSTAASGTISNAHDGSRARSITARTTALTPSLVSASTLPSDCSSSPIPPQRGPSCTHSRSSRNREERVKDDSGSDESRQTTWSSAYASQVQDREDLGWYYRERQGER</sequence>
<feature type="compositionally biased region" description="Basic and acidic residues" evidence="1">
    <location>
        <begin position="688"/>
        <end position="708"/>
    </location>
</feature>
<protein>
    <submittedName>
        <fullName evidence="2">Uncharacterized protein</fullName>
    </submittedName>
</protein>
<feature type="compositionally biased region" description="Low complexity" evidence="1">
    <location>
        <begin position="521"/>
        <end position="539"/>
    </location>
</feature>
<feature type="compositionally biased region" description="Polar residues" evidence="1">
    <location>
        <begin position="571"/>
        <end position="584"/>
    </location>
</feature>
<feature type="region of interest" description="Disordered" evidence="1">
    <location>
        <begin position="303"/>
        <end position="349"/>
    </location>
</feature>
<feature type="compositionally biased region" description="Polar residues" evidence="1">
    <location>
        <begin position="741"/>
        <end position="755"/>
    </location>
</feature>
<feature type="compositionally biased region" description="Polar residues" evidence="1">
    <location>
        <begin position="393"/>
        <end position="439"/>
    </location>
</feature>
<feature type="region of interest" description="Disordered" evidence="1">
    <location>
        <begin position="659"/>
        <end position="708"/>
    </location>
</feature>
<feature type="region of interest" description="Disordered" evidence="1">
    <location>
        <begin position="388"/>
        <end position="490"/>
    </location>
</feature>
<dbReference type="VEuPathDB" id="FungiDB:CLCR_06680"/>
<feature type="compositionally biased region" description="Polar residues" evidence="1">
    <location>
        <begin position="789"/>
        <end position="798"/>
    </location>
</feature>
<accession>A0A1C1CMZ0</accession>
<keyword evidence="3" id="KW-1185">Reference proteome</keyword>
<feature type="region of interest" description="Disordered" evidence="1">
    <location>
        <begin position="511"/>
        <end position="552"/>
    </location>
</feature>
<dbReference type="VEuPathDB" id="FungiDB:G647_08743"/>
<feature type="compositionally biased region" description="Polar residues" evidence="1">
    <location>
        <begin position="470"/>
        <end position="479"/>
    </location>
</feature>
<name>A0A1C1CMZ0_9EURO</name>
<evidence type="ECO:0000256" key="1">
    <source>
        <dbReference type="SAM" id="MobiDB-lite"/>
    </source>
</evidence>
<feature type="compositionally biased region" description="Basic and acidic residues" evidence="1">
    <location>
        <begin position="772"/>
        <end position="788"/>
    </location>
</feature>
<evidence type="ECO:0000313" key="3">
    <source>
        <dbReference type="Proteomes" id="UP000094526"/>
    </source>
</evidence>
<comment type="caution">
    <text evidence="2">The sequence shown here is derived from an EMBL/GenBank/DDBJ whole genome shotgun (WGS) entry which is preliminary data.</text>
</comment>
<evidence type="ECO:0000313" key="2">
    <source>
        <dbReference type="EMBL" id="OCT49821.1"/>
    </source>
</evidence>
<dbReference type="OrthoDB" id="3786931at2759"/>
<organism evidence="2 3">
    <name type="scientific">Cladophialophora carrionii</name>
    <dbReference type="NCBI Taxonomy" id="86049"/>
    <lineage>
        <taxon>Eukaryota</taxon>
        <taxon>Fungi</taxon>
        <taxon>Dikarya</taxon>
        <taxon>Ascomycota</taxon>
        <taxon>Pezizomycotina</taxon>
        <taxon>Eurotiomycetes</taxon>
        <taxon>Chaetothyriomycetidae</taxon>
        <taxon>Chaetothyriales</taxon>
        <taxon>Herpotrichiellaceae</taxon>
        <taxon>Cladophialophora</taxon>
    </lineage>
</organism>
<feature type="compositionally biased region" description="Low complexity" evidence="1">
    <location>
        <begin position="659"/>
        <end position="684"/>
    </location>
</feature>
<proteinExistence type="predicted"/>
<feature type="compositionally biased region" description="Basic and acidic residues" evidence="1">
    <location>
        <begin position="592"/>
        <end position="610"/>
    </location>
</feature>
<dbReference type="EMBL" id="LGRB01000010">
    <property type="protein sequence ID" value="OCT49821.1"/>
    <property type="molecule type" value="Genomic_DNA"/>
</dbReference>
<dbReference type="eggNOG" id="ENOG502T1M3">
    <property type="taxonomic scope" value="Eukaryota"/>
</dbReference>
<feature type="compositionally biased region" description="Polar residues" evidence="1">
    <location>
        <begin position="303"/>
        <end position="333"/>
    </location>
</feature>
<feature type="region of interest" description="Disordered" evidence="1">
    <location>
        <begin position="741"/>
        <end position="798"/>
    </location>
</feature>
<dbReference type="AlphaFoldDB" id="A0A1C1CMZ0"/>
<feature type="compositionally biased region" description="Polar residues" evidence="1">
    <location>
        <begin position="511"/>
        <end position="520"/>
    </location>
</feature>
<reference evidence="3" key="1">
    <citation type="submission" date="2015-07" db="EMBL/GenBank/DDBJ databases">
        <authorList>
            <person name="Teixeira M.M."/>
            <person name="Souza R.C."/>
            <person name="Almeida L.G."/>
            <person name="Vicente V.A."/>
            <person name="de Hoog S."/>
            <person name="Bocca A.L."/>
            <person name="de Almeida S.R."/>
            <person name="Vasconcelos A.T."/>
            <person name="Felipe M.S."/>
        </authorList>
    </citation>
    <scope>NUCLEOTIDE SEQUENCE [LARGE SCALE GENOMIC DNA]</scope>
    <source>
        <strain evidence="3">KSF</strain>
    </source>
</reference>
<dbReference type="STRING" id="86049.A0A1C1CMZ0"/>
<feature type="compositionally biased region" description="Low complexity" evidence="1">
    <location>
        <begin position="617"/>
        <end position="636"/>
    </location>
</feature>
<feature type="region of interest" description="Disordered" evidence="1">
    <location>
        <begin position="571"/>
        <end position="642"/>
    </location>
</feature>
<gene>
    <name evidence="2" type="ORF">CLCR_06680</name>
</gene>